<proteinExistence type="predicted"/>
<dbReference type="EMBL" id="QURL01000002">
    <property type="protein sequence ID" value="RFC65269.1"/>
    <property type="molecule type" value="Genomic_DNA"/>
</dbReference>
<reference evidence="2 3" key="1">
    <citation type="submission" date="2018-08" db="EMBL/GenBank/DDBJ databases">
        <title>Fulvimarina sp. 85, whole genome shotgun sequence.</title>
        <authorList>
            <person name="Tuo L."/>
        </authorList>
    </citation>
    <scope>NUCLEOTIDE SEQUENCE [LARGE SCALE GENOMIC DNA]</scope>
    <source>
        <strain evidence="2 3">85</strain>
    </source>
</reference>
<evidence type="ECO:0000313" key="3">
    <source>
        <dbReference type="Proteomes" id="UP000264310"/>
    </source>
</evidence>
<gene>
    <name evidence="2" type="ORF">DYI37_05365</name>
</gene>
<dbReference type="AlphaFoldDB" id="A0A371X7P4"/>
<evidence type="ECO:0000256" key="1">
    <source>
        <dbReference type="SAM" id="MobiDB-lite"/>
    </source>
</evidence>
<sequence length="137" mass="13718">MRQFRHLLSDRSSALAATLVIAHLIVLQALSGAYAGARMDAALAGPVSVICHDGAPSQAGPASDAPNPHDCCLDGSCAIACGHSAAHHLASKTVGGGKFVFAANETALTWPLPVDAQGPRAPPPGLALTRGPPPSSA</sequence>
<dbReference type="Proteomes" id="UP000264310">
    <property type="component" value="Unassembled WGS sequence"/>
</dbReference>
<feature type="compositionally biased region" description="Pro residues" evidence="1">
    <location>
        <begin position="120"/>
        <end position="137"/>
    </location>
</feature>
<feature type="region of interest" description="Disordered" evidence="1">
    <location>
        <begin position="113"/>
        <end position="137"/>
    </location>
</feature>
<dbReference type="RefSeq" id="WP_116682166.1">
    <property type="nucleotide sequence ID" value="NZ_QURL01000002.1"/>
</dbReference>
<protein>
    <recommendedName>
        <fullName evidence="4">DUF2946 domain-containing protein</fullName>
    </recommendedName>
</protein>
<evidence type="ECO:0008006" key="4">
    <source>
        <dbReference type="Google" id="ProtNLM"/>
    </source>
</evidence>
<comment type="caution">
    <text evidence="2">The sequence shown here is derived from an EMBL/GenBank/DDBJ whole genome shotgun (WGS) entry which is preliminary data.</text>
</comment>
<evidence type="ECO:0000313" key="2">
    <source>
        <dbReference type="EMBL" id="RFC65269.1"/>
    </source>
</evidence>
<dbReference type="OrthoDB" id="9875551at2"/>
<keyword evidence="3" id="KW-1185">Reference proteome</keyword>
<name>A0A371X7P4_9HYPH</name>
<organism evidence="2 3">
    <name type="scientific">Fulvimarina endophytica</name>
    <dbReference type="NCBI Taxonomy" id="2293836"/>
    <lineage>
        <taxon>Bacteria</taxon>
        <taxon>Pseudomonadati</taxon>
        <taxon>Pseudomonadota</taxon>
        <taxon>Alphaproteobacteria</taxon>
        <taxon>Hyphomicrobiales</taxon>
        <taxon>Aurantimonadaceae</taxon>
        <taxon>Fulvimarina</taxon>
    </lineage>
</organism>
<accession>A0A371X7P4</accession>